<sequence>MIKLILTDLDGTFLNSKGDYNKEDFSNILSELTKKNIAFGAVTGKQTERVEELFGDLADKIWILGDSASRIKHAGKFEFESLIPNSKGLDIISKLEGIQADQTIIACTTQAAVIADRRQLLDGELVRRSYATINVVKDFSEITDDFVKITVFDRKKRCFDTFEKIKGEQDNFYIVASEAAWIDITSKGIHKGTTVQKLQEILAVSSDETMAFGDGYNDFELLNQAQESYAMANAFDEVKTHAKHIAPPNDENGVLQVIKEKVLN</sequence>
<dbReference type="Pfam" id="PF08282">
    <property type="entry name" value="Hydrolase_3"/>
    <property type="match status" value="1"/>
</dbReference>
<dbReference type="GO" id="GO:0005829">
    <property type="term" value="C:cytosol"/>
    <property type="evidence" value="ECO:0007669"/>
    <property type="project" value="TreeGrafter"/>
</dbReference>
<dbReference type="RefSeq" id="WP_096817908.1">
    <property type="nucleotide sequence ID" value="NZ_JXJU01000005.1"/>
</dbReference>
<dbReference type="STRING" id="1291764.GCA_001311235_02651"/>
<gene>
    <name evidence="1" type="ORF">RT41_GL001440</name>
</gene>
<dbReference type="SFLD" id="SFLDG01140">
    <property type="entry name" value="C2.B:_Phosphomannomutase_and_P"/>
    <property type="match status" value="1"/>
</dbReference>
<dbReference type="PANTHER" id="PTHR10000">
    <property type="entry name" value="PHOSPHOSERINE PHOSPHATASE"/>
    <property type="match status" value="1"/>
</dbReference>
<evidence type="ECO:0000313" key="1">
    <source>
        <dbReference type="EMBL" id="PCS00129.1"/>
    </source>
</evidence>
<name>A0A2A5RLD6_9LACT</name>
<dbReference type="InterPro" id="IPR023214">
    <property type="entry name" value="HAD_sf"/>
</dbReference>
<dbReference type="SUPFAM" id="SSF56784">
    <property type="entry name" value="HAD-like"/>
    <property type="match status" value="1"/>
</dbReference>
<dbReference type="PANTHER" id="PTHR10000:SF53">
    <property type="entry name" value="5-AMINO-6-(5-PHOSPHO-D-RIBITYLAMINO)URACIL PHOSPHATASE YBJI-RELATED"/>
    <property type="match status" value="1"/>
</dbReference>
<dbReference type="PROSITE" id="PS01229">
    <property type="entry name" value="COF_2"/>
    <property type="match status" value="1"/>
</dbReference>
<proteinExistence type="predicted"/>
<dbReference type="InterPro" id="IPR036412">
    <property type="entry name" value="HAD-like_sf"/>
</dbReference>
<keyword evidence="1" id="KW-0378">Hydrolase</keyword>
<reference evidence="1 2" key="1">
    <citation type="submission" date="2014-12" db="EMBL/GenBank/DDBJ databases">
        <title>Draft genome sequences of 10 type strains of Lactococcus.</title>
        <authorList>
            <person name="Sun Z."/>
            <person name="Zhong Z."/>
            <person name="Liu W."/>
            <person name="Zhang W."/>
            <person name="Zhang H."/>
        </authorList>
    </citation>
    <scope>NUCLEOTIDE SEQUENCE [LARGE SCALE GENOMIC DNA]</scope>
    <source>
        <strain evidence="1 2">JCM 16395</strain>
    </source>
</reference>
<evidence type="ECO:0000313" key="2">
    <source>
        <dbReference type="Proteomes" id="UP000218181"/>
    </source>
</evidence>
<dbReference type="Proteomes" id="UP000218181">
    <property type="component" value="Unassembled WGS sequence"/>
</dbReference>
<dbReference type="AlphaFoldDB" id="A0A2A5RLD6"/>
<protein>
    <submittedName>
        <fullName evidence="1">Hydrolase</fullName>
    </submittedName>
</protein>
<dbReference type="GO" id="GO:0000287">
    <property type="term" value="F:magnesium ion binding"/>
    <property type="evidence" value="ECO:0007669"/>
    <property type="project" value="TreeGrafter"/>
</dbReference>
<accession>A0A2A5RLD6</accession>
<dbReference type="Gene3D" id="3.40.50.1000">
    <property type="entry name" value="HAD superfamily/HAD-like"/>
    <property type="match status" value="1"/>
</dbReference>
<keyword evidence="2" id="KW-1185">Reference proteome</keyword>
<dbReference type="SFLD" id="SFLDS00003">
    <property type="entry name" value="Haloacid_Dehalogenase"/>
    <property type="match status" value="1"/>
</dbReference>
<dbReference type="EMBL" id="JXJU01000005">
    <property type="protein sequence ID" value="PCS00129.1"/>
    <property type="molecule type" value="Genomic_DNA"/>
</dbReference>
<dbReference type="GO" id="GO:0016791">
    <property type="term" value="F:phosphatase activity"/>
    <property type="evidence" value="ECO:0007669"/>
    <property type="project" value="TreeGrafter"/>
</dbReference>
<organism evidence="1 2">
    <name type="scientific">Lactococcus fujiensis JCM 16395</name>
    <dbReference type="NCBI Taxonomy" id="1291764"/>
    <lineage>
        <taxon>Bacteria</taxon>
        <taxon>Bacillati</taxon>
        <taxon>Bacillota</taxon>
        <taxon>Bacilli</taxon>
        <taxon>Lactobacillales</taxon>
        <taxon>Streptococcaceae</taxon>
        <taxon>Lactococcus</taxon>
    </lineage>
</organism>
<dbReference type="Gene3D" id="3.30.1240.10">
    <property type="match status" value="1"/>
</dbReference>
<dbReference type="InterPro" id="IPR006379">
    <property type="entry name" value="HAD-SF_hydro_IIB"/>
</dbReference>
<comment type="caution">
    <text evidence="1">The sequence shown here is derived from an EMBL/GenBank/DDBJ whole genome shotgun (WGS) entry which is preliminary data.</text>
</comment>
<dbReference type="NCBIfam" id="TIGR01484">
    <property type="entry name" value="HAD-SF-IIB"/>
    <property type="match status" value="1"/>
</dbReference>
<dbReference type="OrthoDB" id="9814970at2"/>